<gene>
    <name evidence="1" type="ORF">CK203_005107</name>
</gene>
<dbReference type="AlphaFoldDB" id="A0A438KF69"/>
<protein>
    <submittedName>
        <fullName evidence="1">Uncharacterized protein</fullName>
    </submittedName>
</protein>
<comment type="caution">
    <text evidence="1">The sequence shown here is derived from an EMBL/GenBank/DDBJ whole genome shotgun (WGS) entry which is preliminary data.</text>
</comment>
<name>A0A438KF69_VITVI</name>
<accession>A0A438KF69</accession>
<dbReference type="Proteomes" id="UP000288805">
    <property type="component" value="Unassembled WGS sequence"/>
</dbReference>
<proteinExistence type="predicted"/>
<dbReference type="EMBL" id="QGNW01000008">
    <property type="protein sequence ID" value="RVX19853.1"/>
    <property type="molecule type" value="Genomic_DNA"/>
</dbReference>
<evidence type="ECO:0000313" key="1">
    <source>
        <dbReference type="EMBL" id="RVX19853.1"/>
    </source>
</evidence>
<evidence type="ECO:0000313" key="2">
    <source>
        <dbReference type="Proteomes" id="UP000288805"/>
    </source>
</evidence>
<organism evidence="1 2">
    <name type="scientific">Vitis vinifera</name>
    <name type="common">Grape</name>
    <dbReference type="NCBI Taxonomy" id="29760"/>
    <lineage>
        <taxon>Eukaryota</taxon>
        <taxon>Viridiplantae</taxon>
        <taxon>Streptophyta</taxon>
        <taxon>Embryophyta</taxon>
        <taxon>Tracheophyta</taxon>
        <taxon>Spermatophyta</taxon>
        <taxon>Magnoliopsida</taxon>
        <taxon>eudicotyledons</taxon>
        <taxon>Gunneridae</taxon>
        <taxon>Pentapetalae</taxon>
        <taxon>rosids</taxon>
        <taxon>Vitales</taxon>
        <taxon>Vitaceae</taxon>
        <taxon>Viteae</taxon>
        <taxon>Vitis</taxon>
    </lineage>
</organism>
<reference evidence="1 2" key="1">
    <citation type="journal article" date="2018" name="PLoS Genet.">
        <title>Population sequencing reveals clonal diversity and ancestral inbreeding in the grapevine cultivar Chardonnay.</title>
        <authorList>
            <person name="Roach M.J."/>
            <person name="Johnson D.L."/>
            <person name="Bohlmann J."/>
            <person name="van Vuuren H.J."/>
            <person name="Jones S.J."/>
            <person name="Pretorius I.S."/>
            <person name="Schmidt S.A."/>
            <person name="Borneman A.R."/>
        </authorList>
    </citation>
    <scope>NUCLEOTIDE SEQUENCE [LARGE SCALE GENOMIC DNA]</scope>
    <source>
        <strain evidence="2">cv. Chardonnay</strain>
        <tissue evidence="1">Leaf</tissue>
    </source>
</reference>
<sequence length="124" mass="13924">MVSKEVSKFQNAFVEGRQILNVVLIENEAIDSMLKSNSSRVLCKLDIEKAVENLEELAFEVGLKVDVLPTTYLGLPLGAPHNSLVAWDRVEERHLNNWEIDMVECFLARLQDKVVVKGGKAKVC</sequence>